<dbReference type="EMBL" id="CACRXK020000644">
    <property type="protein sequence ID" value="CAB3983705.1"/>
    <property type="molecule type" value="Genomic_DNA"/>
</dbReference>
<comment type="caution">
    <text evidence="1">The sequence shown here is derived from an EMBL/GenBank/DDBJ whole genome shotgun (WGS) entry which is preliminary data.</text>
</comment>
<gene>
    <name evidence="1" type="ORF">PACLA_8A033837</name>
</gene>
<proteinExistence type="predicted"/>
<name>A0A6S7FW51_PARCT</name>
<organism evidence="1 2">
    <name type="scientific">Paramuricea clavata</name>
    <name type="common">Red gorgonian</name>
    <name type="synonym">Violescent sea-whip</name>
    <dbReference type="NCBI Taxonomy" id="317549"/>
    <lineage>
        <taxon>Eukaryota</taxon>
        <taxon>Metazoa</taxon>
        <taxon>Cnidaria</taxon>
        <taxon>Anthozoa</taxon>
        <taxon>Octocorallia</taxon>
        <taxon>Malacalcyonacea</taxon>
        <taxon>Plexauridae</taxon>
        <taxon>Paramuricea</taxon>
    </lineage>
</organism>
<evidence type="ECO:0000313" key="1">
    <source>
        <dbReference type="EMBL" id="CAB3983705.1"/>
    </source>
</evidence>
<dbReference type="Proteomes" id="UP001152795">
    <property type="component" value="Unassembled WGS sequence"/>
</dbReference>
<evidence type="ECO:0000313" key="2">
    <source>
        <dbReference type="Proteomes" id="UP001152795"/>
    </source>
</evidence>
<sequence length="502" mass="56724">MEEMEKTYPQYDDMGYNDLTTVLSNLERKVTGKSLYGKDPTKLVDLIDETEYVKKMLTEQLVAETTFTEGGDGTVNISGPSGNISAPELEFVEDPEGLLPDVLDLFNDTFEIEWYDIEDRLRKLKKFSRDRITAGKKRDFENQVERVQAVARVVKAKEKLVLDPRNTYLRELIRRSSVKTLKDGTEVLMFRSEQGINKSGTQIMKRGKLHTPVYSKNSPALREYKKLVSEIRKNPGPLVIRSDSNTSVYEDATEEMPKNTDGTPKSTLAETFEENFRRTHQIEKPEEPEVKDIEGLTPEENREMRGVLTSRSLEGRTGPNGALQIQADFLRETIRRTKAEAAKAMSLDEYMELKKRIEGLQEARERTLERKEDEEIEVLQSEDISRLKRFADWVGKEKVGLAGVAISTAGLITALLIHARGVVVRGARATGKVAKTLANLAKNVAPILVPVLNAIATALSWGAKGLTWLASNLWVLVLAVVIMVYEYYKPYNSHGGRQKRIR</sequence>
<dbReference type="AlphaFoldDB" id="A0A6S7FW51"/>
<reference evidence="1" key="1">
    <citation type="submission" date="2020-04" db="EMBL/GenBank/DDBJ databases">
        <authorList>
            <person name="Alioto T."/>
            <person name="Alioto T."/>
            <person name="Gomez Garrido J."/>
        </authorList>
    </citation>
    <scope>NUCLEOTIDE SEQUENCE</scope>
    <source>
        <strain evidence="1">A484AB</strain>
    </source>
</reference>
<protein>
    <submittedName>
        <fullName evidence="1">Uncharacterized protein</fullName>
    </submittedName>
</protein>
<accession>A0A6S7FW51</accession>
<keyword evidence="2" id="KW-1185">Reference proteome</keyword>